<dbReference type="InterPro" id="IPR004252">
    <property type="entry name" value="Probable_transposase_24"/>
</dbReference>
<protein>
    <recommendedName>
        <fullName evidence="2">DUF4216 domain-containing protein</fullName>
    </recommendedName>
</protein>
<dbReference type="InterPro" id="IPR025312">
    <property type="entry name" value="DUF4216"/>
</dbReference>
<evidence type="ECO:0000259" key="2">
    <source>
        <dbReference type="Pfam" id="PF13952"/>
    </source>
</evidence>
<name>A0A8J5GGW5_ZINOF</name>
<sequence>MVQSHDSMCSVLHASSRENNDEDNHNPVVQEMLCDAFGMHEEPFTNNENNIGTSTSHLPNESCVEDFYRLVDRMNEQIDDLDLRALSHCTNSVAFSYHGFNINGVAFRTVESEQNKKVQNSGVMLQSMHDNDDHETTYYGRLTDVISLDYGGRGRIVLFRCDWVNTTSGVKIDPLGFIMVNFSRLIHTGEREEHEPFILASQAQMVYYVRDPKEEDWCCVLHHTPRDIYNMGNEDDIDTMHFVDNNFSSIQSLLGDINGVDIELTRTDVKGTIVDGQNEIMPSTQSQQKKRGKTVMKDVHALQIGDRLIVKFNERGQPYGEMQPTLANFVGTIARNGNVLPLSFLDWRKMTKSCLDDAWRQVTARFDIPDQHRARVMQMMGGSWRRWKAEIKATSYDPNIPLNELMCIRPIPHNLTSSVWETLCRYWKSNEIQENSRKPTRIEIFHLSRQSKKKGGALVDDEAIRVEDELNKVVQRRLQDKPEGTQTTEVHEDAFREVFGSEHSGRVRCLEVGVLPSQVFPEQCNRRTIFRHDNLPTSEVTDKLREMEEKMKVMEAQRKAEMEQMRQMRQMHEHHIQNFTNVIQSMISGTAGGSRGPELLPTQLRLHCSIPCGRKDPCPCYVGIGNASDDIHDIAMAEDELSDDDMQAGEEEAVITK</sequence>
<evidence type="ECO:0000313" key="4">
    <source>
        <dbReference type="Proteomes" id="UP000734854"/>
    </source>
</evidence>
<dbReference type="PANTHER" id="PTHR48258:SF15">
    <property type="entry name" value="OS02G0543900 PROTEIN"/>
    <property type="match status" value="1"/>
</dbReference>
<feature type="domain" description="DUF4216" evidence="2">
    <location>
        <begin position="146"/>
        <end position="220"/>
    </location>
</feature>
<proteinExistence type="predicted"/>
<dbReference type="EMBL" id="JACMSC010000009">
    <property type="protein sequence ID" value="KAG6507332.1"/>
    <property type="molecule type" value="Genomic_DNA"/>
</dbReference>
<gene>
    <name evidence="3" type="ORF">ZIOFF_032674</name>
</gene>
<dbReference type="Pfam" id="PF03004">
    <property type="entry name" value="Transposase_24"/>
    <property type="match status" value="1"/>
</dbReference>
<evidence type="ECO:0000256" key="1">
    <source>
        <dbReference type="SAM" id="Coils"/>
    </source>
</evidence>
<evidence type="ECO:0000313" key="3">
    <source>
        <dbReference type="EMBL" id="KAG6507332.1"/>
    </source>
</evidence>
<organism evidence="3 4">
    <name type="scientific">Zingiber officinale</name>
    <name type="common">Ginger</name>
    <name type="synonym">Amomum zingiber</name>
    <dbReference type="NCBI Taxonomy" id="94328"/>
    <lineage>
        <taxon>Eukaryota</taxon>
        <taxon>Viridiplantae</taxon>
        <taxon>Streptophyta</taxon>
        <taxon>Embryophyta</taxon>
        <taxon>Tracheophyta</taxon>
        <taxon>Spermatophyta</taxon>
        <taxon>Magnoliopsida</taxon>
        <taxon>Liliopsida</taxon>
        <taxon>Zingiberales</taxon>
        <taxon>Zingiberaceae</taxon>
        <taxon>Zingiber</taxon>
    </lineage>
</organism>
<reference evidence="3 4" key="1">
    <citation type="submission" date="2020-08" db="EMBL/GenBank/DDBJ databases">
        <title>Plant Genome Project.</title>
        <authorList>
            <person name="Zhang R.-G."/>
        </authorList>
    </citation>
    <scope>NUCLEOTIDE SEQUENCE [LARGE SCALE GENOMIC DNA]</scope>
    <source>
        <tissue evidence="3">Rhizome</tissue>
    </source>
</reference>
<comment type="caution">
    <text evidence="3">The sequence shown here is derived from an EMBL/GenBank/DDBJ whole genome shotgun (WGS) entry which is preliminary data.</text>
</comment>
<dbReference type="Pfam" id="PF13952">
    <property type="entry name" value="DUF4216"/>
    <property type="match status" value="1"/>
</dbReference>
<dbReference type="Proteomes" id="UP000734854">
    <property type="component" value="Unassembled WGS sequence"/>
</dbReference>
<feature type="coiled-coil region" evidence="1">
    <location>
        <begin position="537"/>
        <end position="571"/>
    </location>
</feature>
<keyword evidence="1" id="KW-0175">Coiled coil</keyword>
<accession>A0A8J5GGW5</accession>
<dbReference type="PANTHER" id="PTHR48258">
    <property type="entry name" value="DUF4218 DOMAIN-CONTAINING PROTEIN-RELATED"/>
    <property type="match status" value="1"/>
</dbReference>
<dbReference type="AlphaFoldDB" id="A0A8J5GGW5"/>
<keyword evidence="4" id="KW-1185">Reference proteome</keyword>